<dbReference type="InterPro" id="IPR050815">
    <property type="entry name" value="TF_fung"/>
</dbReference>
<dbReference type="GO" id="GO:0005634">
    <property type="term" value="C:nucleus"/>
    <property type="evidence" value="ECO:0007669"/>
    <property type="project" value="UniProtKB-SubCell"/>
</dbReference>
<gene>
    <name evidence="6" type="ORF">K493DRAFT_309297</name>
</gene>
<evidence type="ECO:0000256" key="3">
    <source>
        <dbReference type="ARBA" id="ARBA00023015"/>
    </source>
</evidence>
<evidence type="ECO:0000256" key="2">
    <source>
        <dbReference type="ARBA" id="ARBA00022723"/>
    </source>
</evidence>
<keyword evidence="4" id="KW-0804">Transcription</keyword>
<accession>A0A1Y1WC87</accession>
<protein>
    <recommendedName>
        <fullName evidence="8">Transcription factor domain-containing protein</fullName>
    </recommendedName>
</protein>
<keyword evidence="5" id="KW-0539">Nucleus</keyword>
<dbReference type="Proteomes" id="UP000193498">
    <property type="component" value="Unassembled WGS sequence"/>
</dbReference>
<dbReference type="EMBL" id="MCFE01001075">
    <property type="protein sequence ID" value="ORX71052.1"/>
    <property type="molecule type" value="Genomic_DNA"/>
</dbReference>
<dbReference type="AlphaFoldDB" id="A0A1Y1WC87"/>
<keyword evidence="3" id="KW-0805">Transcription regulation</keyword>
<evidence type="ECO:0000313" key="7">
    <source>
        <dbReference type="Proteomes" id="UP000193498"/>
    </source>
</evidence>
<dbReference type="GO" id="GO:0046872">
    <property type="term" value="F:metal ion binding"/>
    <property type="evidence" value="ECO:0007669"/>
    <property type="project" value="UniProtKB-KW"/>
</dbReference>
<sequence length="460" mass="53384">MFAIGSRFFIKNHELGVVDKNTPKEWLSIVKNANFTETSLMLAQQQIFMEPNTYNAIALTFLSTMLYYDGENSQASTCLVMAAKIVQELNMALEDAKQDTLSINPTCIIEKEERRRLFWCLLLMERWAQKVSIYSTRVMDEKRTYVLPPGSESKWQRMSYLMPETQSCIYSATPSVISFEDRQMWSFMIEIELLHSDISSLANSLTNYKKLMMPFGDTHIIHQPLNTLARLEQLKKALQSWDMRLPAKHRYTHAPTVVQESVIIQLDTIKIPRWMRILYLVSKLHLYEIRMAYNFKDFDGEAFRECLATVAEFVEIIRLLPIEDLTHDPIIFFNAPFAFRVLLTIVNCLVDESESAFSDADKLIMSRQVKQQADYIYELVQEIDPIWRHVIQDISYLTQMKDMITQVFSLLEAPILETQVTIPTSPLSETPLPENTLFEKFVNVPGSVTELETFAFPYHG</sequence>
<keyword evidence="2" id="KW-0479">Metal-binding</keyword>
<comment type="caution">
    <text evidence="6">The sequence shown here is derived from an EMBL/GenBank/DDBJ whole genome shotgun (WGS) entry which is preliminary data.</text>
</comment>
<evidence type="ECO:0000256" key="4">
    <source>
        <dbReference type="ARBA" id="ARBA00023163"/>
    </source>
</evidence>
<dbReference type="GO" id="GO:0000981">
    <property type="term" value="F:DNA-binding transcription factor activity, RNA polymerase II-specific"/>
    <property type="evidence" value="ECO:0007669"/>
    <property type="project" value="InterPro"/>
</dbReference>
<evidence type="ECO:0000256" key="1">
    <source>
        <dbReference type="ARBA" id="ARBA00004123"/>
    </source>
</evidence>
<name>A0A1Y1WC87_9FUNG</name>
<organism evidence="6 7">
    <name type="scientific">Basidiobolus meristosporus CBS 931.73</name>
    <dbReference type="NCBI Taxonomy" id="1314790"/>
    <lineage>
        <taxon>Eukaryota</taxon>
        <taxon>Fungi</taxon>
        <taxon>Fungi incertae sedis</taxon>
        <taxon>Zoopagomycota</taxon>
        <taxon>Entomophthoromycotina</taxon>
        <taxon>Basidiobolomycetes</taxon>
        <taxon>Basidiobolales</taxon>
        <taxon>Basidiobolaceae</taxon>
        <taxon>Basidiobolus</taxon>
    </lineage>
</organism>
<keyword evidence="7" id="KW-1185">Reference proteome</keyword>
<proteinExistence type="predicted"/>
<dbReference type="CDD" id="cd12148">
    <property type="entry name" value="fungal_TF_MHR"/>
    <property type="match status" value="1"/>
</dbReference>
<comment type="subcellular location">
    <subcellularLocation>
        <location evidence="1">Nucleus</location>
    </subcellularLocation>
</comment>
<evidence type="ECO:0000313" key="6">
    <source>
        <dbReference type="EMBL" id="ORX71052.1"/>
    </source>
</evidence>
<reference evidence="6 7" key="1">
    <citation type="submission" date="2016-07" db="EMBL/GenBank/DDBJ databases">
        <title>Pervasive Adenine N6-methylation of Active Genes in Fungi.</title>
        <authorList>
            <consortium name="DOE Joint Genome Institute"/>
            <person name="Mondo S.J."/>
            <person name="Dannebaum R.O."/>
            <person name="Kuo R.C."/>
            <person name="Labutti K."/>
            <person name="Haridas S."/>
            <person name="Kuo A."/>
            <person name="Salamov A."/>
            <person name="Ahrendt S.R."/>
            <person name="Lipzen A."/>
            <person name="Sullivan W."/>
            <person name="Andreopoulos W.B."/>
            <person name="Clum A."/>
            <person name="Lindquist E."/>
            <person name="Daum C."/>
            <person name="Ramamoorthy G.K."/>
            <person name="Gryganskyi A."/>
            <person name="Culley D."/>
            <person name="Magnuson J.K."/>
            <person name="James T.Y."/>
            <person name="O'Malley M.A."/>
            <person name="Stajich J.E."/>
            <person name="Spatafora J.W."/>
            <person name="Visel A."/>
            <person name="Grigoriev I.V."/>
        </authorList>
    </citation>
    <scope>NUCLEOTIDE SEQUENCE [LARGE SCALE GENOMIC DNA]</scope>
    <source>
        <strain evidence="6 7">CBS 931.73</strain>
    </source>
</reference>
<dbReference type="OrthoDB" id="270167at2759"/>
<dbReference type="PANTHER" id="PTHR47338:SF5">
    <property type="entry name" value="ZN(II)2CYS6 TRANSCRIPTION FACTOR (EUROFUNG)"/>
    <property type="match status" value="1"/>
</dbReference>
<evidence type="ECO:0000256" key="5">
    <source>
        <dbReference type="ARBA" id="ARBA00023242"/>
    </source>
</evidence>
<dbReference type="InParanoid" id="A0A1Y1WC87"/>
<evidence type="ECO:0008006" key="8">
    <source>
        <dbReference type="Google" id="ProtNLM"/>
    </source>
</evidence>
<dbReference type="PANTHER" id="PTHR47338">
    <property type="entry name" value="ZN(II)2CYS6 TRANSCRIPTION FACTOR (EUROFUNG)-RELATED"/>
    <property type="match status" value="1"/>
</dbReference>